<evidence type="ECO:0000256" key="1">
    <source>
        <dbReference type="SAM" id="SignalP"/>
    </source>
</evidence>
<dbReference type="OrthoDB" id="1453553at2"/>
<keyword evidence="1" id="KW-0732">Signal</keyword>
<comment type="caution">
    <text evidence="2">The sequence shown here is derived from an EMBL/GenBank/DDBJ whole genome shotgun (WGS) entry which is preliminary data.</text>
</comment>
<keyword evidence="3" id="KW-1185">Reference proteome</keyword>
<organism evidence="2 3">
    <name type="scientific">Seonamhaeicola marinus</name>
    <dbReference type="NCBI Taxonomy" id="1912246"/>
    <lineage>
        <taxon>Bacteria</taxon>
        <taxon>Pseudomonadati</taxon>
        <taxon>Bacteroidota</taxon>
        <taxon>Flavobacteriia</taxon>
        <taxon>Flavobacteriales</taxon>
        <taxon>Flavobacteriaceae</taxon>
    </lineage>
</organism>
<reference evidence="2 3" key="1">
    <citation type="submission" date="2019-08" db="EMBL/GenBank/DDBJ databases">
        <title>Seonamhaeicola sediminis sp. nov., isolated from marine sediment.</title>
        <authorList>
            <person name="Cao W.R."/>
        </authorList>
    </citation>
    <scope>NUCLEOTIDE SEQUENCE [LARGE SCALE GENOMIC DNA]</scope>
    <source>
        <strain evidence="2 3">B011</strain>
    </source>
</reference>
<dbReference type="Proteomes" id="UP000323930">
    <property type="component" value="Unassembled WGS sequence"/>
</dbReference>
<name>A0A5D0HSY0_9FLAO</name>
<feature type="signal peptide" evidence="1">
    <location>
        <begin position="1"/>
        <end position="22"/>
    </location>
</feature>
<gene>
    <name evidence="2" type="ORF">FUA24_13965</name>
</gene>
<feature type="chain" id="PRO_5023005075" description="Lipoprotein" evidence="1">
    <location>
        <begin position="23"/>
        <end position="90"/>
    </location>
</feature>
<dbReference type="AlphaFoldDB" id="A0A5D0HSY0"/>
<dbReference type="PROSITE" id="PS51257">
    <property type="entry name" value="PROKAR_LIPOPROTEIN"/>
    <property type="match status" value="1"/>
</dbReference>
<evidence type="ECO:0000313" key="3">
    <source>
        <dbReference type="Proteomes" id="UP000323930"/>
    </source>
</evidence>
<evidence type="ECO:0000313" key="2">
    <source>
        <dbReference type="EMBL" id="TYA74426.1"/>
    </source>
</evidence>
<dbReference type="EMBL" id="VSDQ01000679">
    <property type="protein sequence ID" value="TYA74426.1"/>
    <property type="molecule type" value="Genomic_DNA"/>
</dbReference>
<evidence type="ECO:0008006" key="4">
    <source>
        <dbReference type="Google" id="ProtNLM"/>
    </source>
</evidence>
<accession>A0A5D0HSY0</accession>
<protein>
    <recommendedName>
        <fullName evidence="4">Lipoprotein</fullName>
    </recommendedName>
</protein>
<dbReference type="RefSeq" id="WP_148543350.1">
    <property type="nucleotide sequence ID" value="NZ_VSDQ01000679.1"/>
</dbReference>
<sequence length="90" mass="9973">MKKFLLSLSLVTLFLISGCSQAEALKDTLDATECLAKLTRLSNNDDDYTCKEQVAELKSLRKSCRSLDDDGQIQALIDLLEASEDCLNDN</sequence>
<proteinExistence type="predicted"/>